<dbReference type="STRING" id="1196324.A374_06561"/>
<name>I8UH61_9BACL</name>
<gene>
    <name evidence="2" type="ORF">A374_06561</name>
</gene>
<dbReference type="RefSeq" id="WP_007201409.1">
    <property type="nucleotide sequence ID" value="NZ_AKKV01000022.1"/>
</dbReference>
<dbReference type="EMBL" id="AKKV01000022">
    <property type="protein sequence ID" value="EIT86240.1"/>
    <property type="molecule type" value="Genomic_DNA"/>
</dbReference>
<comment type="caution">
    <text evidence="2">The sequence shown here is derived from an EMBL/GenBank/DDBJ whole genome shotgun (WGS) entry which is preliminary data.</text>
</comment>
<keyword evidence="1" id="KW-0812">Transmembrane</keyword>
<feature type="transmembrane region" description="Helical" evidence="1">
    <location>
        <begin position="30"/>
        <end position="48"/>
    </location>
</feature>
<feature type="transmembrane region" description="Helical" evidence="1">
    <location>
        <begin position="68"/>
        <end position="94"/>
    </location>
</feature>
<feature type="transmembrane region" description="Helical" evidence="1">
    <location>
        <begin position="371"/>
        <end position="394"/>
    </location>
</feature>
<keyword evidence="3" id="KW-1185">Reference proteome</keyword>
<organism evidence="2 3">
    <name type="scientific">Fictibacillus macauensis ZFHKF-1</name>
    <dbReference type="NCBI Taxonomy" id="1196324"/>
    <lineage>
        <taxon>Bacteria</taxon>
        <taxon>Bacillati</taxon>
        <taxon>Bacillota</taxon>
        <taxon>Bacilli</taxon>
        <taxon>Bacillales</taxon>
        <taxon>Fictibacillaceae</taxon>
        <taxon>Fictibacillus</taxon>
    </lineage>
</organism>
<reference evidence="2 3" key="1">
    <citation type="journal article" date="2012" name="J. Bacteriol.">
        <title>Genome of Bacillus macauensis ZFHKF-1, a Long-Chain-Forming Bacterium.</title>
        <authorList>
            <person name="Cai L."/>
            <person name="Zhang T."/>
        </authorList>
    </citation>
    <scope>NUCLEOTIDE SEQUENCE [LARGE SCALE GENOMIC DNA]</scope>
    <source>
        <strain evidence="2 3">ZFHKF-1</strain>
    </source>
</reference>
<evidence type="ECO:0000313" key="2">
    <source>
        <dbReference type="EMBL" id="EIT86240.1"/>
    </source>
</evidence>
<feature type="transmembrane region" description="Helical" evidence="1">
    <location>
        <begin position="446"/>
        <end position="470"/>
    </location>
</feature>
<feature type="transmembrane region" description="Helical" evidence="1">
    <location>
        <begin position="253"/>
        <end position="274"/>
    </location>
</feature>
<dbReference type="eggNOG" id="ENOG502Z8T8">
    <property type="taxonomic scope" value="Bacteria"/>
</dbReference>
<keyword evidence="1" id="KW-1133">Transmembrane helix</keyword>
<dbReference type="AlphaFoldDB" id="I8UH61"/>
<sequence>MSNTWLLTKLFLKNGTSEGSGKKANRRSRLTAMFFLITIGGLPLLYFISKGVYTTYPFLKAMGQEGLLTLSILSIMTLVTLVFGILTVIMYFYFSSDVEILLPLPILPRQIVAAKLITVIIMQYAVEALILLPVLINYGVAAHLGSSYYVTVLILFILLPMVPLVISLLVTMLLMRFINIGKNKERIRLIVGIFGLASAYLMKNLFDYLPGASYLSNSGLALQSSLFAKLSSFIVSLRFGDAALQEAGTLKGWLYLFLFVAISIAFAVLAFFVADRLYFKGLLGLQNTGATRKTLNKNELTSTLQQRSIIRSYFVKDMRILLRTTPFLLYGVGRSLLVPAIAVGSVIMNYGLIMEGNEFSLQDVPLAYQSLLLSAFVFAVIFMGTVNTMGTTPLTREGKNAMFMKYIPVSYTKQLFAKVLPTVLFNSLNILAVTIIAWLFKMPLLLMIEGIILCSLVIIFSSLTGLILDLHSPSLDWDNEYTAVRPGLKILTNLALSLLSGSFMLLFLKVTVMPLTAFVSIFIVYLVLIVLLLLYLKVNAQKLMHRLM</sequence>
<feature type="transmembrane region" description="Helical" evidence="1">
    <location>
        <begin position="187"/>
        <end position="206"/>
    </location>
</feature>
<feature type="transmembrane region" description="Helical" evidence="1">
    <location>
        <begin position="415"/>
        <end position="440"/>
    </location>
</feature>
<keyword evidence="1" id="KW-0472">Membrane</keyword>
<proteinExistence type="predicted"/>
<accession>I8UH61</accession>
<feature type="transmembrane region" description="Helical" evidence="1">
    <location>
        <begin position="514"/>
        <end position="536"/>
    </location>
</feature>
<dbReference type="InterPro" id="IPR031599">
    <property type="entry name" value="ABC_tran_2"/>
</dbReference>
<dbReference type="Pfam" id="PF16949">
    <property type="entry name" value="ABC_tran_2"/>
    <property type="match status" value="1"/>
</dbReference>
<dbReference type="Proteomes" id="UP000004080">
    <property type="component" value="Unassembled WGS sequence"/>
</dbReference>
<feature type="transmembrane region" description="Helical" evidence="1">
    <location>
        <begin position="114"/>
        <end position="136"/>
    </location>
</feature>
<feature type="transmembrane region" description="Helical" evidence="1">
    <location>
        <begin position="327"/>
        <end position="351"/>
    </location>
</feature>
<evidence type="ECO:0000313" key="3">
    <source>
        <dbReference type="Proteomes" id="UP000004080"/>
    </source>
</evidence>
<feature type="transmembrane region" description="Helical" evidence="1">
    <location>
        <begin position="148"/>
        <end position="175"/>
    </location>
</feature>
<evidence type="ECO:0000256" key="1">
    <source>
        <dbReference type="SAM" id="Phobius"/>
    </source>
</evidence>
<feature type="transmembrane region" description="Helical" evidence="1">
    <location>
        <begin position="490"/>
        <end position="508"/>
    </location>
</feature>
<dbReference type="PATRIC" id="fig|1196324.3.peg.1338"/>
<protein>
    <submittedName>
        <fullName evidence="2">Uncharacterized protein</fullName>
    </submittedName>
</protein>